<dbReference type="InterPro" id="IPR000424">
    <property type="entry name" value="Primosome_PriB/ssb"/>
</dbReference>
<organism evidence="3 4">
    <name type="scientific">Mucilaginibacter terrae</name>
    <dbReference type="NCBI Taxonomy" id="1955052"/>
    <lineage>
        <taxon>Bacteria</taxon>
        <taxon>Pseudomonadati</taxon>
        <taxon>Bacteroidota</taxon>
        <taxon>Sphingobacteriia</taxon>
        <taxon>Sphingobacteriales</taxon>
        <taxon>Sphingobacteriaceae</taxon>
        <taxon>Mucilaginibacter</taxon>
    </lineage>
</organism>
<protein>
    <submittedName>
        <fullName evidence="3">Single-strand DNA-binding protein</fullName>
    </submittedName>
</protein>
<accession>A0ABU3H0L1</accession>
<dbReference type="Proteomes" id="UP001258315">
    <property type="component" value="Unassembled WGS sequence"/>
</dbReference>
<evidence type="ECO:0000313" key="3">
    <source>
        <dbReference type="EMBL" id="MDT3405555.1"/>
    </source>
</evidence>
<dbReference type="EMBL" id="JAVLVU010000001">
    <property type="protein sequence ID" value="MDT3405555.1"/>
    <property type="molecule type" value="Genomic_DNA"/>
</dbReference>
<dbReference type="PROSITE" id="PS50935">
    <property type="entry name" value="SSB"/>
    <property type="match status" value="1"/>
</dbReference>
<name>A0ABU3H0L1_9SPHI</name>
<dbReference type="SUPFAM" id="SSF50249">
    <property type="entry name" value="Nucleic acid-binding proteins"/>
    <property type="match status" value="1"/>
</dbReference>
<proteinExistence type="predicted"/>
<dbReference type="GO" id="GO:0003677">
    <property type="term" value="F:DNA binding"/>
    <property type="evidence" value="ECO:0007669"/>
    <property type="project" value="UniProtKB-KW"/>
</dbReference>
<evidence type="ECO:0000256" key="1">
    <source>
        <dbReference type="ARBA" id="ARBA00023125"/>
    </source>
</evidence>
<dbReference type="InterPro" id="IPR012340">
    <property type="entry name" value="NA-bd_OB-fold"/>
</dbReference>
<comment type="caution">
    <text evidence="3">The sequence shown here is derived from an EMBL/GenBank/DDBJ whole genome shotgun (WGS) entry which is preliminary data.</text>
</comment>
<keyword evidence="1 2" id="KW-0238">DNA-binding</keyword>
<gene>
    <name evidence="3" type="ORF">QE417_004627</name>
</gene>
<evidence type="ECO:0000256" key="2">
    <source>
        <dbReference type="PROSITE-ProRule" id="PRU00252"/>
    </source>
</evidence>
<dbReference type="Gene3D" id="2.40.50.140">
    <property type="entry name" value="Nucleic acid-binding proteins"/>
    <property type="match status" value="1"/>
</dbReference>
<dbReference type="RefSeq" id="WP_311954257.1">
    <property type="nucleotide sequence ID" value="NZ_JAVLVU010000001.1"/>
</dbReference>
<reference evidence="4" key="1">
    <citation type="submission" date="2023-07" db="EMBL/GenBank/DDBJ databases">
        <title>Functional and genomic diversity of the sorghum phyllosphere microbiome.</title>
        <authorList>
            <person name="Shade A."/>
        </authorList>
    </citation>
    <scope>NUCLEOTIDE SEQUENCE [LARGE SCALE GENOMIC DNA]</scope>
    <source>
        <strain evidence="4">SORGH_AS_0422</strain>
    </source>
</reference>
<keyword evidence="4" id="KW-1185">Reference proteome</keyword>
<evidence type="ECO:0000313" key="4">
    <source>
        <dbReference type="Proteomes" id="UP001258315"/>
    </source>
</evidence>
<sequence length="123" mass="14288">MSNDGINKVLLAGQITAEPRWHDEGNERMLCFTLTTKEIIFSQKEDIEHLENHRIKIPEKSHALKRFTFKKDDIVFVQGKLHTRSFIDAENIKRYKTEVIANQVDRHAPEIPTAAQMRTVDFG</sequence>
<dbReference type="Pfam" id="PF00436">
    <property type="entry name" value="SSB"/>
    <property type="match status" value="1"/>
</dbReference>